<dbReference type="InterPro" id="IPR013098">
    <property type="entry name" value="Ig_I-set"/>
</dbReference>
<accession>T1GA95</accession>
<keyword evidence="2" id="KW-0677">Repeat</keyword>
<dbReference type="FunFam" id="2.60.40.10:FF:000831">
    <property type="entry name" value="Uncharacterized protein, isoform F"/>
    <property type="match status" value="1"/>
</dbReference>
<dbReference type="Pfam" id="PF00041">
    <property type="entry name" value="fn3"/>
    <property type="match status" value="5"/>
</dbReference>
<feature type="domain" description="Fibronectin type-III" evidence="5">
    <location>
        <begin position="1"/>
        <end position="93"/>
    </location>
</feature>
<dbReference type="EnsemblMetazoa" id="MESCA000145-RA">
    <property type="protein sequence ID" value="MESCA000145-PA"/>
    <property type="gene ID" value="MESCA000145"/>
</dbReference>
<dbReference type="EMBL" id="CAQQ02041127">
    <property type="status" value="NOT_ANNOTATED_CDS"/>
    <property type="molecule type" value="Genomic_DNA"/>
</dbReference>
<dbReference type="FunFam" id="2.60.40.10:FF:000460">
    <property type="entry name" value="Bent, isoform J"/>
    <property type="match status" value="1"/>
</dbReference>
<evidence type="ECO:0000256" key="3">
    <source>
        <dbReference type="ARBA" id="ARBA00023319"/>
    </source>
</evidence>
<dbReference type="SMART" id="SM00060">
    <property type="entry name" value="FN3"/>
    <property type="match status" value="6"/>
</dbReference>
<dbReference type="InterPro" id="IPR003598">
    <property type="entry name" value="Ig_sub2"/>
</dbReference>
<dbReference type="PROSITE" id="PS50835">
    <property type="entry name" value="IG_LIKE"/>
    <property type="match status" value="4"/>
</dbReference>
<feature type="domain" description="Fibronectin type-III" evidence="5">
    <location>
        <begin position="193"/>
        <end position="287"/>
    </location>
</feature>
<dbReference type="OMA" id="ECVLLMF"/>
<dbReference type="SUPFAM" id="SSF48726">
    <property type="entry name" value="Immunoglobulin"/>
    <property type="match status" value="5"/>
</dbReference>
<sequence>PRGIDSTEDSITVTWNKPTHDGGSPITGYVLEKRHISEDKWTRATHSTCPDLVCRVPNLIENYEYEFRVAAVNAAGQGPWSSSSDGIFCRRPPHAPRITSDLHIRDITVIAGEEFRITVPYTANPIPKASWTINGSEVTPDDNIKFETDSITSVFHNKCAKRNQSGTYSIYLENSEGKDSASCHVTVVDRPSPPQGPMCAFDITPETCTLTWKTPLDDGGSPITNYVVEKQDGNGVWVKVSSFVRRPTYDMMGLEPNRKYYFRVRAENQYGLSDPLTMDEPVIAKHQFTVPDAPGAPRVTDWDSGNVTLIWERPLSDGGSRILDTKYQLFNLPKGNEYVFRVKAKNAAGYGKPSLPSSKFKLKGKFNVPTPPGQPQVIKVGKNYVDLKWEPPRSDGGSRITGYIVEKRDVGGAIWVKCNDYNVLETEYTVINLAEMGSPITGYIIEMKPKFGTWQKAIDVPADTTAATVPGLTEGEEYEFRVIAVNKGGPGEPSDPSQSVIAKPRFIAPTIPGNALKDLIVHAGKPIGWRIPLDASPRPKVTWLFHGKKLEPSNRVDSNFFQNELTFEIPFSLRSDSGRYTLELENEVGRCSASANVTVLDKPSPPKAPLNISNINKNGCHLSWGLPEDDGGSPILHYVIEKMDLSRGTWSDAEHSAKNEFDEPGAPGKPAITDWDKDHVDLEWTRPKSDGGAPIKEYIIQKKEKGSPYWVNAVHVPGDKTSGTVPELIEGQEYEFHNDIQTLRNVKECNWGFDEESFRFISEEGKDFIQRLLLANREKRMTAHECLLHPWLTGDHSDRTQEINRQRFLQWRDRIRKQYEDFARYLCPIGRLSEYSSLRKLLIEKYKIIETTIDRRQAAPRFVIRPTSQFCYEGQSIKFYCRVIGAATPTLSWFRNNCELRQSVKFMKRYSGDDYYFIINRVKLDDRGEYVIRAENTYGAREEVVFLMFNHCQRKFLAHHVPNKPHHLESRYVNDGEAVTLACRITGSDLFDVVWLHDNKEIKPSKDFEYSNEANIYKLTIAEIFPEDSGTYTCEAFNDVGESFSTCTINVIVPGDESKLPKFKKQPSSSTVQVSESTTFECELDEAPKSVSWLKDGSVIDVNNARYTFQQDNNKYVFQIKNTILEDFGQYQVQVVGKSGEIFSSFSLNVFP</sequence>
<dbReference type="Gene3D" id="2.60.40.10">
    <property type="entry name" value="Immunoglobulins"/>
    <property type="match status" value="13"/>
</dbReference>
<name>T1GA95_MEGSC</name>
<dbReference type="InterPro" id="IPR011009">
    <property type="entry name" value="Kinase-like_dom_sf"/>
</dbReference>
<dbReference type="PANTHER" id="PTHR14340:SF9">
    <property type="entry name" value="FIBRONECTIN TYPE-III DOMAIN-CONTAINING PROTEIN"/>
    <property type="match status" value="1"/>
</dbReference>
<dbReference type="GO" id="GO:0045214">
    <property type="term" value="P:sarcomere organization"/>
    <property type="evidence" value="ECO:0007669"/>
    <property type="project" value="TreeGrafter"/>
</dbReference>
<dbReference type="FunFam" id="2.60.40.10:FF:000003">
    <property type="entry name" value="Titin isoform E"/>
    <property type="match status" value="1"/>
</dbReference>
<keyword evidence="7" id="KW-1185">Reference proteome</keyword>
<dbReference type="Pfam" id="PF07679">
    <property type="entry name" value="I-set"/>
    <property type="match status" value="5"/>
</dbReference>
<dbReference type="GO" id="GO:0008307">
    <property type="term" value="F:structural constituent of muscle"/>
    <property type="evidence" value="ECO:0007669"/>
    <property type="project" value="TreeGrafter"/>
</dbReference>
<evidence type="ECO:0000259" key="4">
    <source>
        <dbReference type="PROSITE" id="PS50835"/>
    </source>
</evidence>
<dbReference type="CDD" id="cd00063">
    <property type="entry name" value="FN3"/>
    <property type="match status" value="6"/>
</dbReference>
<proteinExistence type="inferred from homology"/>
<dbReference type="FunFam" id="2.60.40.10:FF:000097">
    <property type="entry name" value="Bent, isoform F"/>
    <property type="match status" value="1"/>
</dbReference>
<dbReference type="SUPFAM" id="SSF49265">
    <property type="entry name" value="Fibronectin type III"/>
    <property type="match status" value="4"/>
</dbReference>
<evidence type="ECO:0000313" key="7">
    <source>
        <dbReference type="Proteomes" id="UP000015102"/>
    </source>
</evidence>
<dbReference type="InterPro" id="IPR007110">
    <property type="entry name" value="Ig-like_dom"/>
</dbReference>
<dbReference type="PRINTS" id="PR00014">
    <property type="entry name" value="FNTYPEIII"/>
</dbReference>
<dbReference type="SMART" id="SM00409">
    <property type="entry name" value="IG"/>
    <property type="match status" value="5"/>
</dbReference>
<reference evidence="6" key="2">
    <citation type="submission" date="2015-06" db="UniProtKB">
        <authorList>
            <consortium name="EnsemblMetazoa"/>
        </authorList>
    </citation>
    <scope>IDENTIFICATION</scope>
</reference>
<feature type="domain" description="Ig-like" evidence="4">
    <location>
        <begin position="1061"/>
        <end position="1149"/>
    </location>
</feature>
<feature type="domain" description="Fibronectin type-III" evidence="5">
    <location>
        <begin position="371"/>
        <end position="505"/>
    </location>
</feature>
<dbReference type="InterPro" id="IPR036116">
    <property type="entry name" value="FN3_sf"/>
</dbReference>
<dbReference type="FunFam" id="2.60.40.10:FF:000056">
    <property type="entry name" value="twitchin isoform X4"/>
    <property type="match status" value="1"/>
</dbReference>
<feature type="domain" description="Ig-like" evidence="4">
    <location>
        <begin position="496"/>
        <end position="598"/>
    </location>
</feature>
<dbReference type="SMART" id="SM00408">
    <property type="entry name" value="IGc2"/>
    <property type="match status" value="4"/>
</dbReference>
<evidence type="ECO:0000259" key="5">
    <source>
        <dbReference type="PROSITE" id="PS50853"/>
    </source>
</evidence>
<dbReference type="GO" id="GO:0048738">
    <property type="term" value="P:cardiac muscle tissue development"/>
    <property type="evidence" value="ECO:0007669"/>
    <property type="project" value="TreeGrafter"/>
</dbReference>
<evidence type="ECO:0000256" key="2">
    <source>
        <dbReference type="ARBA" id="ARBA00022737"/>
    </source>
</evidence>
<dbReference type="InterPro" id="IPR013783">
    <property type="entry name" value="Ig-like_fold"/>
</dbReference>
<evidence type="ECO:0008006" key="8">
    <source>
        <dbReference type="Google" id="ProtNLM"/>
    </source>
</evidence>
<dbReference type="InterPro" id="IPR003599">
    <property type="entry name" value="Ig_sub"/>
</dbReference>
<dbReference type="SUPFAM" id="SSF56112">
    <property type="entry name" value="Protein kinase-like (PK-like)"/>
    <property type="match status" value="1"/>
</dbReference>
<dbReference type="Proteomes" id="UP000015102">
    <property type="component" value="Unassembled WGS sequence"/>
</dbReference>
<feature type="domain" description="Fibronectin type-III" evidence="5">
    <location>
        <begin position="666"/>
        <end position="764"/>
    </location>
</feature>
<evidence type="ECO:0000256" key="1">
    <source>
        <dbReference type="ARBA" id="ARBA00006692"/>
    </source>
</evidence>
<dbReference type="HOGENOM" id="CLU_003713_0_0_1"/>
<evidence type="ECO:0000313" key="6">
    <source>
        <dbReference type="EnsemblMetazoa" id="MESCA000145-PA"/>
    </source>
</evidence>
<dbReference type="InterPro" id="IPR003961">
    <property type="entry name" value="FN3_dom"/>
</dbReference>
<dbReference type="FunFam" id="2.60.40.10:FF:000504">
    <property type="entry name" value="Bent, isoform J"/>
    <property type="match status" value="1"/>
</dbReference>
<dbReference type="InterPro" id="IPR036179">
    <property type="entry name" value="Ig-like_dom_sf"/>
</dbReference>
<dbReference type="PANTHER" id="PTHR14340">
    <property type="entry name" value="MICROFIBRIL-ASSOCIATED GLYCOPROTEIN 3"/>
    <property type="match status" value="1"/>
</dbReference>
<reference evidence="7" key="1">
    <citation type="submission" date="2013-02" db="EMBL/GenBank/DDBJ databases">
        <authorList>
            <person name="Hughes D."/>
        </authorList>
    </citation>
    <scope>NUCLEOTIDE SEQUENCE</scope>
    <source>
        <strain>Durham</strain>
        <strain evidence="7">NC isolate 2 -- Noor lab</strain>
    </source>
</reference>
<dbReference type="STRING" id="36166.T1GA95"/>
<dbReference type="AlphaFoldDB" id="T1GA95"/>
<comment type="similarity">
    <text evidence="1">Belongs to the protein kinase superfamily. CAMK Ser/Thr protein kinase family.</text>
</comment>
<feature type="domain" description="Ig-like" evidence="4">
    <location>
        <begin position="860"/>
        <end position="945"/>
    </location>
</feature>
<organism evidence="6 7">
    <name type="scientific">Megaselia scalaris</name>
    <name type="common">Humpbacked fly</name>
    <name type="synonym">Phora scalaris</name>
    <dbReference type="NCBI Taxonomy" id="36166"/>
    <lineage>
        <taxon>Eukaryota</taxon>
        <taxon>Metazoa</taxon>
        <taxon>Ecdysozoa</taxon>
        <taxon>Arthropoda</taxon>
        <taxon>Hexapoda</taxon>
        <taxon>Insecta</taxon>
        <taxon>Pterygota</taxon>
        <taxon>Neoptera</taxon>
        <taxon>Endopterygota</taxon>
        <taxon>Diptera</taxon>
        <taxon>Brachycera</taxon>
        <taxon>Muscomorpha</taxon>
        <taxon>Platypezoidea</taxon>
        <taxon>Phoridae</taxon>
        <taxon>Megaseliini</taxon>
        <taxon>Megaselia</taxon>
    </lineage>
</organism>
<dbReference type="PROSITE" id="PS50853">
    <property type="entry name" value="FN3"/>
    <property type="match status" value="4"/>
</dbReference>
<feature type="domain" description="Ig-like" evidence="4">
    <location>
        <begin position="962"/>
        <end position="1050"/>
    </location>
</feature>
<dbReference type="GO" id="GO:0031430">
    <property type="term" value="C:M band"/>
    <property type="evidence" value="ECO:0007669"/>
    <property type="project" value="TreeGrafter"/>
</dbReference>
<dbReference type="EMBL" id="CAQQ02041125">
    <property type="status" value="NOT_ANNOTATED_CDS"/>
    <property type="molecule type" value="Genomic_DNA"/>
</dbReference>
<protein>
    <recommendedName>
        <fullName evidence="8">Twitchin</fullName>
    </recommendedName>
</protein>
<keyword evidence="3" id="KW-0393">Immunoglobulin domain</keyword>
<dbReference type="EMBL" id="CAQQ02041126">
    <property type="status" value="NOT_ANNOTATED_CDS"/>
    <property type="molecule type" value="Genomic_DNA"/>
</dbReference>
<dbReference type="FunFam" id="2.60.40.10:FF:000031">
    <property type="entry name" value="Myosin-binding protein C, slow type"/>
    <property type="match status" value="1"/>
</dbReference>